<feature type="domain" description="Metallo-beta-lactamase" evidence="3">
    <location>
        <begin position="31"/>
        <end position="232"/>
    </location>
</feature>
<evidence type="ECO:0000256" key="1">
    <source>
        <dbReference type="ARBA" id="ARBA00022801"/>
    </source>
</evidence>
<feature type="signal peptide" evidence="2">
    <location>
        <begin position="1"/>
        <end position="20"/>
    </location>
</feature>
<accession>A0A2S9SSB3</accession>
<dbReference type="Gene3D" id="3.60.15.10">
    <property type="entry name" value="Ribonuclease Z/Hydroxyacylglutathione hydrolase-like"/>
    <property type="match status" value="1"/>
</dbReference>
<comment type="caution">
    <text evidence="4">The sequence shown here is derived from an EMBL/GenBank/DDBJ whole genome shotgun (WGS) entry which is preliminary data.</text>
</comment>
<dbReference type="SMART" id="SM00849">
    <property type="entry name" value="Lactamase_B"/>
    <property type="match status" value="1"/>
</dbReference>
<dbReference type="Proteomes" id="UP000238649">
    <property type="component" value="Unassembled WGS sequence"/>
</dbReference>
<evidence type="ECO:0000313" key="5">
    <source>
        <dbReference type="Proteomes" id="UP000238649"/>
    </source>
</evidence>
<dbReference type="AlphaFoldDB" id="A0A2S9SSB3"/>
<feature type="chain" id="PRO_5015593499" description="Metallo-beta-lactamase domain-containing protein" evidence="2">
    <location>
        <begin position="21"/>
        <end position="282"/>
    </location>
</feature>
<dbReference type="EMBL" id="NXGH01000021">
    <property type="protein sequence ID" value="PRM89462.1"/>
    <property type="molecule type" value="Genomic_DNA"/>
</dbReference>
<gene>
    <name evidence="4" type="ORF">CJ671_07730</name>
</gene>
<sequence>MLKNILVLFIGFIFSLNAFAIDSNKTEITLIRNATVKITYEGKVFLIDPLFAPKNSYEGFAGTLNSHIRWPKVELPFDIKEILKDVDAVIITHTHEDHIDKVALETIPKDLLIFTQNKKDKEYLQSFGFTNIKIMQENSRLGDVKLSITSGKHASNEVMAYAKDALGIVSGVVFSSKNSKTIYLAGDTVFNKDVEDVVKKYNPDIIILNSGDAKLANNASILMSKEEVLKTHNISSTSKIIAVHMEAVNHATLTRDELKSFVKEKKIEDFIIIPKDGESIKF</sequence>
<dbReference type="PANTHER" id="PTHR43546">
    <property type="entry name" value="UPF0173 METAL-DEPENDENT HYDROLASE MJ1163-RELATED"/>
    <property type="match status" value="1"/>
</dbReference>
<evidence type="ECO:0000256" key="2">
    <source>
        <dbReference type="SAM" id="SignalP"/>
    </source>
</evidence>
<reference evidence="4 5" key="1">
    <citation type="submission" date="2017-09" db="EMBL/GenBank/DDBJ databases">
        <title>Reassesment of A. cryaerophilus.</title>
        <authorList>
            <person name="Perez-Cataluna A."/>
            <person name="Collado L."/>
            <person name="Salgado O."/>
            <person name="Lefinanco V."/>
            <person name="Figueras M.J."/>
        </authorList>
    </citation>
    <scope>NUCLEOTIDE SEQUENCE [LARGE SCALE GENOMIC DNA]</scope>
    <source>
        <strain evidence="4 5">LMG 9871</strain>
    </source>
</reference>
<name>A0A2S9SSB3_9BACT</name>
<dbReference type="OrthoDB" id="9805728at2"/>
<dbReference type="SUPFAM" id="SSF56281">
    <property type="entry name" value="Metallo-hydrolase/oxidoreductase"/>
    <property type="match status" value="1"/>
</dbReference>
<dbReference type="Pfam" id="PF12706">
    <property type="entry name" value="Lactamase_B_2"/>
    <property type="match status" value="1"/>
</dbReference>
<evidence type="ECO:0000313" key="4">
    <source>
        <dbReference type="EMBL" id="PRM89462.1"/>
    </source>
</evidence>
<dbReference type="PANTHER" id="PTHR43546:SF9">
    <property type="entry name" value="L-ASCORBATE-6-PHOSPHATE LACTONASE ULAG-RELATED"/>
    <property type="match status" value="1"/>
</dbReference>
<dbReference type="InterPro" id="IPR050114">
    <property type="entry name" value="UPF0173_UPF0282_UlaG_hydrolase"/>
</dbReference>
<dbReference type="GO" id="GO:0016787">
    <property type="term" value="F:hydrolase activity"/>
    <property type="evidence" value="ECO:0007669"/>
    <property type="project" value="UniProtKB-KW"/>
</dbReference>
<evidence type="ECO:0000259" key="3">
    <source>
        <dbReference type="SMART" id="SM00849"/>
    </source>
</evidence>
<dbReference type="InterPro" id="IPR001279">
    <property type="entry name" value="Metallo-B-lactamas"/>
</dbReference>
<proteinExistence type="predicted"/>
<keyword evidence="1" id="KW-0378">Hydrolase</keyword>
<dbReference type="RefSeq" id="WP_105912140.1">
    <property type="nucleotide sequence ID" value="NZ_NXGH01000021.1"/>
</dbReference>
<protein>
    <recommendedName>
        <fullName evidence="3">Metallo-beta-lactamase domain-containing protein</fullName>
    </recommendedName>
</protein>
<organism evidence="4 5">
    <name type="scientific">Aliarcobacter cryaerophilus</name>
    <dbReference type="NCBI Taxonomy" id="28198"/>
    <lineage>
        <taxon>Bacteria</taxon>
        <taxon>Pseudomonadati</taxon>
        <taxon>Campylobacterota</taxon>
        <taxon>Epsilonproteobacteria</taxon>
        <taxon>Campylobacterales</taxon>
        <taxon>Arcobacteraceae</taxon>
        <taxon>Aliarcobacter</taxon>
    </lineage>
</organism>
<dbReference type="InterPro" id="IPR036866">
    <property type="entry name" value="RibonucZ/Hydroxyglut_hydro"/>
</dbReference>
<keyword evidence="2" id="KW-0732">Signal</keyword>